<accession>A0ABS7S446</accession>
<dbReference type="InterPro" id="IPR000073">
    <property type="entry name" value="AB_hydrolase_1"/>
</dbReference>
<evidence type="ECO:0000313" key="3">
    <source>
        <dbReference type="Proteomes" id="UP000826651"/>
    </source>
</evidence>
<evidence type="ECO:0000259" key="1">
    <source>
        <dbReference type="Pfam" id="PF12697"/>
    </source>
</evidence>
<gene>
    <name evidence="2" type="ORF">KCQ71_02985</name>
</gene>
<dbReference type="SUPFAM" id="SSF53474">
    <property type="entry name" value="alpha/beta-Hydrolases"/>
    <property type="match status" value="1"/>
</dbReference>
<dbReference type="InterPro" id="IPR029058">
    <property type="entry name" value="AB_hydrolase_fold"/>
</dbReference>
<dbReference type="Pfam" id="PF12697">
    <property type="entry name" value="Abhydrolase_6"/>
    <property type="match status" value="1"/>
</dbReference>
<dbReference type="PANTHER" id="PTHR37017">
    <property type="entry name" value="AB HYDROLASE-1 DOMAIN-CONTAINING PROTEIN-RELATED"/>
    <property type="match status" value="1"/>
</dbReference>
<dbReference type="InterPro" id="IPR052897">
    <property type="entry name" value="Sec-Metab_Biosynth_Hydrolase"/>
</dbReference>
<dbReference type="RefSeq" id="WP_223402676.1">
    <property type="nucleotide sequence ID" value="NZ_JAGSHT010000002.1"/>
</dbReference>
<dbReference type="PANTHER" id="PTHR37017:SF11">
    <property type="entry name" value="ESTERASE_LIPASE_THIOESTERASE DOMAIN-CONTAINING PROTEIN"/>
    <property type="match status" value="1"/>
</dbReference>
<name>A0ABS7S446_9MICO</name>
<feature type="domain" description="AB hydrolase-1" evidence="1">
    <location>
        <begin position="3"/>
        <end position="224"/>
    </location>
</feature>
<evidence type="ECO:0000313" key="2">
    <source>
        <dbReference type="EMBL" id="MBZ2195107.1"/>
    </source>
</evidence>
<comment type="caution">
    <text evidence="2">The sequence shown here is derived from an EMBL/GenBank/DDBJ whole genome shotgun (WGS) entry which is preliminary data.</text>
</comment>
<dbReference type="Proteomes" id="UP000826651">
    <property type="component" value="Unassembled WGS sequence"/>
</dbReference>
<protein>
    <submittedName>
        <fullName evidence="2">Alpha/beta hydrolase</fullName>
    </submittedName>
</protein>
<keyword evidence="2" id="KW-0378">Hydrolase</keyword>
<dbReference type="Gene3D" id="3.40.50.1820">
    <property type="entry name" value="alpha/beta hydrolase"/>
    <property type="match status" value="1"/>
</dbReference>
<reference evidence="2 3" key="1">
    <citation type="submission" date="2021-04" db="EMBL/GenBank/DDBJ databases">
        <title>Ruania sp. nov., isolated from sandy soil of mangrove forest.</title>
        <authorList>
            <person name="Ge X."/>
            <person name="Huang R."/>
            <person name="Liu W."/>
        </authorList>
    </citation>
    <scope>NUCLEOTIDE SEQUENCE [LARGE SCALE GENOMIC DNA]</scope>
    <source>
        <strain evidence="2 3">N2-46</strain>
    </source>
</reference>
<dbReference type="EMBL" id="JAGSHT010000002">
    <property type="protein sequence ID" value="MBZ2195107.1"/>
    <property type="molecule type" value="Genomic_DNA"/>
</dbReference>
<organism evidence="2 3">
    <name type="scientific">Occultella gossypii</name>
    <dbReference type="NCBI Taxonomy" id="2800820"/>
    <lineage>
        <taxon>Bacteria</taxon>
        <taxon>Bacillati</taxon>
        <taxon>Actinomycetota</taxon>
        <taxon>Actinomycetes</taxon>
        <taxon>Micrococcales</taxon>
        <taxon>Ruaniaceae</taxon>
        <taxon>Occultella</taxon>
    </lineage>
</organism>
<keyword evidence="3" id="KW-1185">Reference proteome</keyword>
<proteinExistence type="predicted"/>
<dbReference type="GO" id="GO:0016787">
    <property type="term" value="F:hydrolase activity"/>
    <property type="evidence" value="ECO:0007669"/>
    <property type="project" value="UniProtKB-KW"/>
</dbReference>
<sequence>MDIIMIPGFWLDGASWAAVVPHLERAGHTCFPLTLPGMDSLDADRSEITLADHIDAVVAEIDAHPGGPVVLVGHSGGGLIAYGAVDARPDRVARVIYVDSGPAGEGAIINDEYPAVGGELPLPDWSMFEDEDLVDLDDALRAEFRRAAIPTPAHVAQDPLHLTDERRRDVPATVIACEFPSSQLRDWIAQGHPFVQELGQLRKVEYRDLPTGHWPQFTRPEDLATTILESVGQS</sequence>